<dbReference type="InterPro" id="IPR023696">
    <property type="entry name" value="Ureohydrolase_dom_sf"/>
</dbReference>
<dbReference type="EMBL" id="WAJS01000008">
    <property type="protein sequence ID" value="KAB1650877.1"/>
    <property type="molecule type" value="Genomic_DNA"/>
</dbReference>
<gene>
    <name evidence="1" type="ORF">F8D48_03715</name>
</gene>
<dbReference type="GO" id="GO:0016813">
    <property type="term" value="F:hydrolase activity, acting on carbon-nitrogen (but not peptide) bonds, in linear amidines"/>
    <property type="evidence" value="ECO:0007669"/>
    <property type="project" value="UniProtKB-ARBA"/>
</dbReference>
<accession>A0A7C8FXD7</accession>
<dbReference type="SUPFAM" id="SSF52768">
    <property type="entry name" value="Arginase/deacetylase"/>
    <property type="match status" value="1"/>
</dbReference>
<dbReference type="InterPro" id="IPR006035">
    <property type="entry name" value="Ureohydrolase"/>
</dbReference>
<dbReference type="AlphaFoldDB" id="A0A7C8FXD7"/>
<evidence type="ECO:0000313" key="2">
    <source>
        <dbReference type="Proteomes" id="UP000479639"/>
    </source>
</evidence>
<reference evidence="1 2" key="1">
    <citation type="submission" date="2019-09" db="EMBL/GenBank/DDBJ databases">
        <title>Whole genome shotgun sequencing (WGS) of Ellagibacter isourolithinifaciens DSM 104140(T) and Adlercreutzia muris DSM 29508(T).</title>
        <authorList>
            <person name="Stoll D.A."/>
            <person name="Danylec N."/>
            <person name="Huch M."/>
        </authorList>
    </citation>
    <scope>NUCLEOTIDE SEQUENCE [LARGE SCALE GENOMIC DNA]</scope>
    <source>
        <strain evidence="1 2">DSM 29508</strain>
    </source>
</reference>
<organism evidence="1 2">
    <name type="scientific">Adlercreutzia muris</name>
    <dbReference type="NCBI Taxonomy" id="1796610"/>
    <lineage>
        <taxon>Bacteria</taxon>
        <taxon>Bacillati</taxon>
        <taxon>Actinomycetota</taxon>
        <taxon>Coriobacteriia</taxon>
        <taxon>Eggerthellales</taxon>
        <taxon>Eggerthellaceae</taxon>
        <taxon>Adlercreutzia</taxon>
    </lineage>
</organism>
<dbReference type="Pfam" id="PF00491">
    <property type="entry name" value="Arginase"/>
    <property type="match status" value="1"/>
</dbReference>
<name>A0A7C8FXD7_9ACTN</name>
<sequence>MFLDEGQIIVDCGDVDVSPCGGDQAFRNLEAAVRKVLDLGAVPVVIGGDHATPIPPPSSVRWTASVTCAWCRWTLTWIGRTVTVNFGRVTARPCGGPRRCRISPPWCSSACEGSAVRDRPPSPMRASGIACSCRRPRCTVTARRRLAPSFPRRPATTSPWISTVSFPPSALVPARPSQAVFCTTRCERSSVPWRRGAPSSD</sequence>
<comment type="caution">
    <text evidence="1">The sequence shown here is derived from an EMBL/GenBank/DDBJ whole genome shotgun (WGS) entry which is preliminary data.</text>
</comment>
<proteinExistence type="predicted"/>
<evidence type="ECO:0000313" key="1">
    <source>
        <dbReference type="EMBL" id="KAB1650877.1"/>
    </source>
</evidence>
<keyword evidence="2" id="KW-1185">Reference proteome</keyword>
<dbReference type="GO" id="GO:0046872">
    <property type="term" value="F:metal ion binding"/>
    <property type="evidence" value="ECO:0007669"/>
    <property type="project" value="InterPro"/>
</dbReference>
<dbReference type="Gene3D" id="3.40.800.10">
    <property type="entry name" value="Ureohydrolase domain"/>
    <property type="match status" value="1"/>
</dbReference>
<protein>
    <recommendedName>
        <fullName evidence="3">Arginase family protein</fullName>
    </recommendedName>
</protein>
<evidence type="ECO:0008006" key="3">
    <source>
        <dbReference type="Google" id="ProtNLM"/>
    </source>
</evidence>
<dbReference type="Proteomes" id="UP000479639">
    <property type="component" value="Unassembled WGS sequence"/>
</dbReference>